<evidence type="ECO:0000313" key="2">
    <source>
        <dbReference type="EMBL" id="MBU9719934.1"/>
    </source>
</evidence>
<feature type="transmembrane region" description="Helical" evidence="1">
    <location>
        <begin position="29"/>
        <end position="49"/>
    </location>
</feature>
<reference evidence="2 3" key="1">
    <citation type="submission" date="2021-06" db="EMBL/GenBank/DDBJ databases">
        <title>Bacillus sp. RD4P76, an endophyte from a halophyte.</title>
        <authorList>
            <person name="Sun J.-Q."/>
        </authorList>
    </citation>
    <scope>NUCLEOTIDE SEQUENCE [LARGE SCALE GENOMIC DNA]</scope>
    <source>
        <strain evidence="2 3">JCM 17098</strain>
    </source>
</reference>
<accession>A0ABS6JMZ4</accession>
<dbReference type="RefSeq" id="WP_216943298.1">
    <property type="nucleotide sequence ID" value="NZ_JAHQCR010000007.1"/>
</dbReference>
<evidence type="ECO:0000313" key="3">
    <source>
        <dbReference type="Proteomes" id="UP000790580"/>
    </source>
</evidence>
<keyword evidence="1" id="KW-1133">Transmembrane helix</keyword>
<proteinExistence type="predicted"/>
<gene>
    <name evidence="2" type="ORF">KS407_00590</name>
</gene>
<dbReference type="EMBL" id="JAHQCR010000007">
    <property type="protein sequence ID" value="MBU9719934.1"/>
    <property type="molecule type" value="Genomic_DNA"/>
</dbReference>
<dbReference type="Proteomes" id="UP000790580">
    <property type="component" value="Unassembled WGS sequence"/>
</dbReference>
<comment type="caution">
    <text evidence="2">The sequence shown here is derived from an EMBL/GenBank/DDBJ whole genome shotgun (WGS) entry which is preliminary data.</text>
</comment>
<name>A0ABS6JMZ4_9BACI</name>
<keyword evidence="3" id="KW-1185">Reference proteome</keyword>
<sequence length="52" mass="5837">MNITWITRIIVVNTCSIIALPIVEGSEWLGLSLLYLVLLTGLAIGYLQYQKE</sequence>
<protein>
    <submittedName>
        <fullName evidence="2">Uncharacterized protein</fullName>
    </submittedName>
</protein>
<keyword evidence="1" id="KW-0472">Membrane</keyword>
<keyword evidence="1" id="KW-0812">Transmembrane</keyword>
<evidence type="ECO:0000256" key="1">
    <source>
        <dbReference type="SAM" id="Phobius"/>
    </source>
</evidence>
<feature type="transmembrane region" description="Helical" evidence="1">
    <location>
        <begin position="5"/>
        <end position="23"/>
    </location>
</feature>
<organism evidence="2 3">
    <name type="scientific">Evansella alkalicola</name>
    <dbReference type="NCBI Taxonomy" id="745819"/>
    <lineage>
        <taxon>Bacteria</taxon>
        <taxon>Bacillati</taxon>
        <taxon>Bacillota</taxon>
        <taxon>Bacilli</taxon>
        <taxon>Bacillales</taxon>
        <taxon>Bacillaceae</taxon>
        <taxon>Evansella</taxon>
    </lineage>
</organism>